<evidence type="ECO:0000313" key="1">
    <source>
        <dbReference type="EMBL" id="RNA14007.1"/>
    </source>
</evidence>
<protein>
    <submittedName>
        <fullName evidence="1">Uncharacterized protein</fullName>
    </submittedName>
</protein>
<accession>A0A3M7QRB5</accession>
<dbReference type="EMBL" id="REGN01005278">
    <property type="protein sequence ID" value="RNA14007.1"/>
    <property type="molecule type" value="Genomic_DNA"/>
</dbReference>
<keyword evidence="2" id="KW-1185">Reference proteome</keyword>
<proteinExistence type="predicted"/>
<evidence type="ECO:0000313" key="2">
    <source>
        <dbReference type="Proteomes" id="UP000276133"/>
    </source>
</evidence>
<sequence length="82" mass="9946">MINYFFKIDPKIVKRNSIICKHFKKNNKIKMQAKYLLIKTKFVINIKLPSKIEQYLEDTFRKRQNLLYNIVLSYSVYVTRGL</sequence>
<name>A0A3M7QRB5_BRAPC</name>
<comment type="caution">
    <text evidence="1">The sequence shown here is derived from an EMBL/GenBank/DDBJ whole genome shotgun (WGS) entry which is preliminary data.</text>
</comment>
<reference evidence="1 2" key="1">
    <citation type="journal article" date="2018" name="Sci. Rep.">
        <title>Genomic signatures of local adaptation to the degree of environmental predictability in rotifers.</title>
        <authorList>
            <person name="Franch-Gras L."/>
            <person name="Hahn C."/>
            <person name="Garcia-Roger E.M."/>
            <person name="Carmona M.J."/>
            <person name="Serra M."/>
            <person name="Gomez A."/>
        </authorList>
    </citation>
    <scope>NUCLEOTIDE SEQUENCE [LARGE SCALE GENOMIC DNA]</scope>
    <source>
        <strain evidence="1">HYR1</strain>
    </source>
</reference>
<organism evidence="1 2">
    <name type="scientific">Brachionus plicatilis</name>
    <name type="common">Marine rotifer</name>
    <name type="synonym">Brachionus muelleri</name>
    <dbReference type="NCBI Taxonomy" id="10195"/>
    <lineage>
        <taxon>Eukaryota</taxon>
        <taxon>Metazoa</taxon>
        <taxon>Spiralia</taxon>
        <taxon>Gnathifera</taxon>
        <taxon>Rotifera</taxon>
        <taxon>Eurotatoria</taxon>
        <taxon>Monogononta</taxon>
        <taxon>Pseudotrocha</taxon>
        <taxon>Ploima</taxon>
        <taxon>Brachionidae</taxon>
        <taxon>Brachionus</taxon>
    </lineage>
</organism>
<dbReference type="AlphaFoldDB" id="A0A3M7QRB5"/>
<dbReference type="Proteomes" id="UP000276133">
    <property type="component" value="Unassembled WGS sequence"/>
</dbReference>
<gene>
    <name evidence="1" type="ORF">BpHYR1_035934</name>
</gene>